<keyword evidence="2" id="KW-0472">Membrane</keyword>
<dbReference type="AlphaFoldDB" id="A0A511X2S4"/>
<keyword evidence="4" id="KW-1185">Reference proteome</keyword>
<accession>A0A511X2S4</accession>
<feature type="transmembrane region" description="Helical" evidence="2">
    <location>
        <begin position="7"/>
        <end position="25"/>
    </location>
</feature>
<keyword evidence="2" id="KW-1133">Transmembrane helix</keyword>
<gene>
    <name evidence="3" type="ORF">HAL01_17100</name>
</gene>
<evidence type="ECO:0000313" key="3">
    <source>
        <dbReference type="EMBL" id="GEN57246.1"/>
    </source>
</evidence>
<feature type="transmembrane region" description="Helical" evidence="2">
    <location>
        <begin position="31"/>
        <end position="54"/>
    </location>
</feature>
<protein>
    <submittedName>
        <fullName evidence="3">Uncharacterized protein</fullName>
    </submittedName>
</protein>
<dbReference type="STRING" id="442899.SAMN05720591_10736"/>
<sequence length="120" mass="13988">MKRHQPIWMYILFGLAVVGLVSTFLTDFNSLIRNIIITAITIGIIYAIVHTFFLKRHNSNEIKKYRKAVKQSKKKYAQKPTGSYAQAKKRPVSKHKKRHKKTSHLRVIDGNKDTHKKMTL</sequence>
<dbReference type="OrthoDB" id="2974227at2"/>
<dbReference type="NCBIfam" id="NF041554">
    <property type="entry name" value="SA1362_fam"/>
    <property type="match status" value="1"/>
</dbReference>
<keyword evidence="2" id="KW-0812">Transmembrane</keyword>
<evidence type="ECO:0000256" key="2">
    <source>
        <dbReference type="SAM" id="Phobius"/>
    </source>
</evidence>
<organism evidence="3 4">
    <name type="scientific">Halolactibacillus alkaliphilus</name>
    <dbReference type="NCBI Taxonomy" id="442899"/>
    <lineage>
        <taxon>Bacteria</taxon>
        <taxon>Bacillati</taxon>
        <taxon>Bacillota</taxon>
        <taxon>Bacilli</taxon>
        <taxon>Bacillales</taxon>
        <taxon>Bacillaceae</taxon>
        <taxon>Halolactibacillus</taxon>
    </lineage>
</organism>
<evidence type="ECO:0000313" key="4">
    <source>
        <dbReference type="Proteomes" id="UP000321400"/>
    </source>
</evidence>
<reference evidence="3 4" key="1">
    <citation type="submission" date="2019-07" db="EMBL/GenBank/DDBJ databases">
        <title>Whole genome shotgun sequence of Halolactibacillus alkaliphilus NBRC 103919.</title>
        <authorList>
            <person name="Hosoyama A."/>
            <person name="Uohara A."/>
            <person name="Ohji S."/>
            <person name="Ichikawa N."/>
        </authorList>
    </citation>
    <scope>NUCLEOTIDE SEQUENCE [LARGE SCALE GENOMIC DNA]</scope>
    <source>
        <strain evidence="3 4">NBRC 103919</strain>
    </source>
</reference>
<dbReference type="InterPro" id="IPR048110">
    <property type="entry name" value="SA1362/YqhP-like"/>
</dbReference>
<feature type="region of interest" description="Disordered" evidence="1">
    <location>
        <begin position="70"/>
        <end position="120"/>
    </location>
</feature>
<dbReference type="Proteomes" id="UP000321400">
    <property type="component" value="Unassembled WGS sequence"/>
</dbReference>
<feature type="compositionally biased region" description="Basic residues" evidence="1">
    <location>
        <begin position="87"/>
        <end position="104"/>
    </location>
</feature>
<name>A0A511X2S4_9BACI</name>
<evidence type="ECO:0000256" key="1">
    <source>
        <dbReference type="SAM" id="MobiDB-lite"/>
    </source>
</evidence>
<proteinExistence type="predicted"/>
<comment type="caution">
    <text evidence="3">The sequence shown here is derived from an EMBL/GenBank/DDBJ whole genome shotgun (WGS) entry which is preliminary data.</text>
</comment>
<dbReference type="EMBL" id="BJYE01000021">
    <property type="protein sequence ID" value="GEN57246.1"/>
    <property type="molecule type" value="Genomic_DNA"/>
</dbReference>
<dbReference type="RefSeq" id="WP_089800714.1">
    <property type="nucleotide sequence ID" value="NZ_BJYE01000021.1"/>
</dbReference>